<dbReference type="InterPro" id="IPR041662">
    <property type="entry name" value="SusD-like_2"/>
</dbReference>
<organism evidence="2 3">
    <name type="scientific">Flavobacterium profundi</name>
    <dbReference type="NCBI Taxonomy" id="1774945"/>
    <lineage>
        <taxon>Bacteria</taxon>
        <taxon>Pseudomonadati</taxon>
        <taxon>Bacteroidota</taxon>
        <taxon>Flavobacteriia</taxon>
        <taxon>Flavobacteriales</taxon>
        <taxon>Flavobacteriaceae</taxon>
        <taxon>Flavobacterium</taxon>
    </lineage>
</organism>
<evidence type="ECO:0000313" key="3">
    <source>
        <dbReference type="Proteomes" id="UP000431264"/>
    </source>
</evidence>
<dbReference type="OrthoDB" id="725917at2"/>
<dbReference type="PROSITE" id="PS51257">
    <property type="entry name" value="PROKAR_LIPOPROTEIN"/>
    <property type="match status" value="1"/>
</dbReference>
<accession>A0A6I4IE34</accession>
<protein>
    <submittedName>
        <fullName evidence="2">SusD/RagB family nutrient-binding outer membrane lipoprotein</fullName>
    </submittedName>
</protein>
<comment type="caution">
    <text evidence="2">The sequence shown here is derived from an EMBL/GenBank/DDBJ whole genome shotgun (WGS) entry which is preliminary data.</text>
</comment>
<feature type="signal peptide" evidence="1">
    <location>
        <begin position="1"/>
        <end position="20"/>
    </location>
</feature>
<keyword evidence="3" id="KW-1185">Reference proteome</keyword>
<keyword evidence="2" id="KW-0449">Lipoprotein</keyword>
<dbReference type="AlphaFoldDB" id="A0A6I4IE34"/>
<dbReference type="InterPro" id="IPR011990">
    <property type="entry name" value="TPR-like_helical_dom_sf"/>
</dbReference>
<proteinExistence type="predicted"/>
<evidence type="ECO:0000313" key="2">
    <source>
        <dbReference type="EMBL" id="MVO07818.1"/>
    </source>
</evidence>
<dbReference type="EMBL" id="WQLW01000001">
    <property type="protein sequence ID" value="MVO07818.1"/>
    <property type="molecule type" value="Genomic_DNA"/>
</dbReference>
<feature type="chain" id="PRO_5026266625" evidence="1">
    <location>
        <begin position="21"/>
        <end position="473"/>
    </location>
</feature>
<dbReference type="RefSeq" id="WP_140996216.1">
    <property type="nucleotide sequence ID" value="NZ_VDCZ01000001.1"/>
</dbReference>
<keyword evidence="1" id="KW-0732">Signal</keyword>
<reference evidence="3" key="1">
    <citation type="submission" date="2019-05" db="EMBL/GenBank/DDBJ databases">
        <title>Flavobacterium profundi sp. nov., isolated from a deep-sea seamount.</title>
        <authorList>
            <person name="Zhang D.-C."/>
        </authorList>
    </citation>
    <scope>NUCLEOTIDE SEQUENCE [LARGE SCALE GENOMIC DNA]</scope>
    <source>
        <strain evidence="3">TP390</strain>
    </source>
</reference>
<dbReference type="Pfam" id="PF12771">
    <property type="entry name" value="SusD-like_2"/>
    <property type="match status" value="1"/>
</dbReference>
<dbReference type="Proteomes" id="UP000431264">
    <property type="component" value="Unassembled WGS sequence"/>
</dbReference>
<gene>
    <name evidence="2" type="ORF">GOQ30_01405</name>
</gene>
<evidence type="ECO:0000256" key="1">
    <source>
        <dbReference type="SAM" id="SignalP"/>
    </source>
</evidence>
<name>A0A6I4IE34_9FLAO</name>
<dbReference type="SUPFAM" id="SSF48452">
    <property type="entry name" value="TPR-like"/>
    <property type="match status" value="1"/>
</dbReference>
<dbReference type="Gene3D" id="1.25.40.390">
    <property type="match status" value="1"/>
</dbReference>
<sequence length="473" mass="52333">MKKYLIILLTAALAISCASDESYDNLNNDPNNPSDVPSATLFTGALKNLFDQMESTNVNTNVYRLFAQYWTETTYIDESNYDLNTRNIPSNHFTEMYTNVLYDLQDAKGKSDTEGQKGMIGVLEVYTWQQLVDTFGNIPYSEALKGRENQNPAYDDAQTIYQDLLVRIDAAISTLNNATDNGYGDADLIFNGDLAQWIKFANSVKFKIAMRIADVPSMATVSQTAAENAFTAGLLASNADNVTLAYGAATPNTNPLWVDLVQSGRQDFVVANTIVDYMNTLSDPRRAIYFDDNLGAGTYVGGPYGDNNSFSSYTHIGELMHQPTFRGVLMDYAEIEFLLAEASERGYAVGGTAETHYNAGITASMADWGVESTEVTAYLLNPDVAYTTASGTWREKIGFQFWLAMYNRGFEGWSVYRKYDAPVMNVAADSGLDVPKRYTYPLREQTINITNYTAAAAAIGGDELDTPIFWDVN</sequence>